<feature type="chain" id="PRO_5012996585" description="DUF547 domain-containing protein" evidence="1">
    <location>
        <begin position="24"/>
        <end position="252"/>
    </location>
</feature>
<sequence length="252" mass="28400">MLHHIRYLCILALLLLSSTTAQGSDTGKTGHKLFTAILADHVDRGVVDYPAIRNDRRFHDYLKMLRTIDPASLSGAEKLAFWLNVYNASTIRIVCDHLPLKSIRDVPDVWDAKLVHVKGRSLSLNEVEHDIIRPLGDPRIHMALVCAARSCPPLRSEAYEAGKLDAQLDDQVRRFMADGNLNVIDVAGRRARLSRIFDWYRKDFAGDDAGLLRYVAKYLPAETAAAIRTQATVFTVTYLDYDWSLNGRPAVR</sequence>
<dbReference type="PANTHER" id="PTHR46361">
    <property type="entry name" value="ELECTRON CARRIER/ PROTEIN DISULFIDE OXIDOREDUCTASE"/>
    <property type="match status" value="1"/>
</dbReference>
<protein>
    <recommendedName>
        <fullName evidence="2">DUF547 domain-containing protein</fullName>
    </recommendedName>
</protein>
<evidence type="ECO:0000313" key="3">
    <source>
        <dbReference type="EMBL" id="OJX60786.1"/>
    </source>
</evidence>
<dbReference type="InterPro" id="IPR006869">
    <property type="entry name" value="DUF547"/>
</dbReference>
<evidence type="ECO:0000313" key="4">
    <source>
        <dbReference type="Proteomes" id="UP000184233"/>
    </source>
</evidence>
<comment type="caution">
    <text evidence="3">The sequence shown here is derived from an EMBL/GenBank/DDBJ whole genome shotgun (WGS) entry which is preliminary data.</text>
</comment>
<dbReference type="AlphaFoldDB" id="A0A1M3L5F5"/>
<gene>
    <name evidence="3" type="ORF">BGO89_04275</name>
</gene>
<dbReference type="PANTHER" id="PTHR46361:SF3">
    <property type="entry name" value="ELECTRON CARRIER_ PROTEIN DISULFIDE OXIDOREDUCTASE"/>
    <property type="match status" value="1"/>
</dbReference>
<dbReference type="Pfam" id="PF04784">
    <property type="entry name" value="DUF547"/>
    <property type="match status" value="1"/>
</dbReference>
<organism evidence="3 4">
    <name type="scientific">Candidatus Kapaibacterium thiocyanatum</name>
    <dbReference type="NCBI Taxonomy" id="1895771"/>
    <lineage>
        <taxon>Bacteria</taxon>
        <taxon>Pseudomonadati</taxon>
        <taxon>Candidatus Kapaibacteriota</taxon>
        <taxon>Candidatus Kapaibacteriia</taxon>
        <taxon>Candidatus Kapaibacteriales</taxon>
        <taxon>Candidatus Kapaibacteriaceae</taxon>
        <taxon>Candidatus Kapaibacterium</taxon>
    </lineage>
</organism>
<evidence type="ECO:0000259" key="2">
    <source>
        <dbReference type="Pfam" id="PF04784"/>
    </source>
</evidence>
<feature type="domain" description="DUF547" evidence="2">
    <location>
        <begin position="71"/>
        <end position="175"/>
    </location>
</feature>
<dbReference type="STRING" id="1895771.BGO89_04275"/>
<reference evidence="3 4" key="1">
    <citation type="submission" date="2016-09" db="EMBL/GenBank/DDBJ databases">
        <title>Genome-resolved meta-omics ties microbial dynamics to process performance in biotechnology for thiocyanate degradation.</title>
        <authorList>
            <person name="Kantor R.S."/>
            <person name="Huddy R.J."/>
            <person name="Iyer R."/>
            <person name="Thomas B.C."/>
            <person name="Brown C.T."/>
            <person name="Anantharaman K."/>
            <person name="Tringe S."/>
            <person name="Hettich R.L."/>
            <person name="Harrison S.T."/>
            <person name="Banfield J.F."/>
        </authorList>
    </citation>
    <scope>NUCLEOTIDE SEQUENCE [LARGE SCALE GENOMIC DNA]</scope>
    <source>
        <strain evidence="3">59-99</strain>
    </source>
</reference>
<feature type="signal peptide" evidence="1">
    <location>
        <begin position="1"/>
        <end position="23"/>
    </location>
</feature>
<name>A0A1M3L5F5_9BACT</name>
<keyword evidence="1" id="KW-0732">Signal</keyword>
<dbReference type="EMBL" id="MKVH01000003">
    <property type="protein sequence ID" value="OJX60786.1"/>
    <property type="molecule type" value="Genomic_DNA"/>
</dbReference>
<evidence type="ECO:0000256" key="1">
    <source>
        <dbReference type="SAM" id="SignalP"/>
    </source>
</evidence>
<accession>A0A1M3L5F5</accession>
<dbReference type="Proteomes" id="UP000184233">
    <property type="component" value="Unassembled WGS sequence"/>
</dbReference>
<proteinExistence type="predicted"/>